<name>A0A263D527_9PSEU</name>
<evidence type="ECO:0000259" key="1">
    <source>
        <dbReference type="Pfam" id="PF13649"/>
    </source>
</evidence>
<dbReference type="OrthoDB" id="4484556at2"/>
<dbReference type="InterPro" id="IPR041698">
    <property type="entry name" value="Methyltransf_25"/>
</dbReference>
<comment type="caution">
    <text evidence="2">The sequence shown here is derived from an EMBL/GenBank/DDBJ whole genome shotgun (WGS) entry which is preliminary data.</text>
</comment>
<sequence>MTVTGAFDCGLLGRRCWLELAGGDHLPLPTDRWRTDPDPADELLLGRCAGPTLDVGCGPGRLTAALAGRGIVTLGIDCSEVAVDLTTRRGAAALRRDVFGHLPGEGRWRHVLLADGNIGIGGDPVALLRRIAGLLAAEGSVVVELETPGRGLHRERVRVSEPAVSGTWFPWAWLGADAVRGVASAAGLRVGWTAAHDRRWFAELEPA</sequence>
<dbReference type="Proteomes" id="UP000242444">
    <property type="component" value="Unassembled WGS sequence"/>
</dbReference>
<reference evidence="2 3" key="1">
    <citation type="submission" date="2017-07" db="EMBL/GenBank/DDBJ databases">
        <title>Amycolatopsis antarcticus sp. nov., isolated from the surface of an Antarcticus brown macroalga.</title>
        <authorList>
            <person name="Wang J."/>
            <person name="Leiva S."/>
            <person name="Huang J."/>
            <person name="Huang Y."/>
        </authorList>
    </citation>
    <scope>NUCLEOTIDE SEQUENCE [LARGE SCALE GENOMIC DNA]</scope>
    <source>
        <strain evidence="2 3">AU-G6</strain>
    </source>
</reference>
<evidence type="ECO:0000313" key="2">
    <source>
        <dbReference type="EMBL" id="OZM73481.1"/>
    </source>
</evidence>
<protein>
    <submittedName>
        <fullName evidence="2">SAM-dependent methyltransferase</fullName>
    </submittedName>
</protein>
<dbReference type="Gene3D" id="3.40.50.150">
    <property type="entry name" value="Vaccinia Virus protein VP39"/>
    <property type="match status" value="1"/>
</dbReference>
<gene>
    <name evidence="2" type="ORF">CFN78_07975</name>
</gene>
<keyword evidence="2" id="KW-0489">Methyltransferase</keyword>
<keyword evidence="3" id="KW-1185">Reference proteome</keyword>
<proteinExistence type="predicted"/>
<dbReference type="Pfam" id="PF13649">
    <property type="entry name" value="Methyltransf_25"/>
    <property type="match status" value="1"/>
</dbReference>
<dbReference type="AlphaFoldDB" id="A0A263D527"/>
<evidence type="ECO:0000313" key="3">
    <source>
        <dbReference type="Proteomes" id="UP000242444"/>
    </source>
</evidence>
<dbReference type="CDD" id="cd02440">
    <property type="entry name" value="AdoMet_MTases"/>
    <property type="match status" value="1"/>
</dbReference>
<feature type="domain" description="Methyltransferase" evidence="1">
    <location>
        <begin position="53"/>
        <end position="138"/>
    </location>
</feature>
<dbReference type="RefSeq" id="WP_094861997.1">
    <property type="nucleotide sequence ID" value="NZ_NKYE01000004.1"/>
</dbReference>
<dbReference type="InterPro" id="IPR029063">
    <property type="entry name" value="SAM-dependent_MTases_sf"/>
</dbReference>
<dbReference type="EMBL" id="NKYE01000004">
    <property type="protein sequence ID" value="OZM73481.1"/>
    <property type="molecule type" value="Genomic_DNA"/>
</dbReference>
<dbReference type="GO" id="GO:0032259">
    <property type="term" value="P:methylation"/>
    <property type="evidence" value="ECO:0007669"/>
    <property type="project" value="UniProtKB-KW"/>
</dbReference>
<dbReference type="GO" id="GO:0008168">
    <property type="term" value="F:methyltransferase activity"/>
    <property type="evidence" value="ECO:0007669"/>
    <property type="project" value="UniProtKB-KW"/>
</dbReference>
<keyword evidence="2" id="KW-0808">Transferase</keyword>
<dbReference type="SUPFAM" id="SSF53335">
    <property type="entry name" value="S-adenosyl-L-methionine-dependent methyltransferases"/>
    <property type="match status" value="1"/>
</dbReference>
<accession>A0A263D527</accession>
<organism evidence="2 3">
    <name type="scientific">Amycolatopsis antarctica</name>
    <dbReference type="NCBI Taxonomy" id="1854586"/>
    <lineage>
        <taxon>Bacteria</taxon>
        <taxon>Bacillati</taxon>
        <taxon>Actinomycetota</taxon>
        <taxon>Actinomycetes</taxon>
        <taxon>Pseudonocardiales</taxon>
        <taxon>Pseudonocardiaceae</taxon>
        <taxon>Amycolatopsis</taxon>
    </lineage>
</organism>
<dbReference type="InParanoid" id="A0A263D527"/>